<keyword evidence="2" id="KW-0749">Sporulation</keyword>
<keyword evidence="1 4" id="KW-0808">Transferase</keyword>
<evidence type="ECO:0000313" key="4">
    <source>
        <dbReference type="EMBL" id="MBM7573674.1"/>
    </source>
</evidence>
<dbReference type="NCBIfam" id="NF002869">
    <property type="entry name" value="PRK03187.1"/>
    <property type="match status" value="1"/>
</dbReference>
<comment type="caution">
    <text evidence="4">The sequence shown here is derived from an EMBL/GenBank/DDBJ whole genome shotgun (WGS) entry which is preliminary data.</text>
</comment>
<dbReference type="EMBL" id="JAFBDR010000042">
    <property type="protein sequence ID" value="MBM7573674.1"/>
    <property type="molecule type" value="Genomic_DNA"/>
</dbReference>
<dbReference type="RefSeq" id="WP_204502306.1">
    <property type="nucleotide sequence ID" value="NZ_JAFBDR010000042.1"/>
</dbReference>
<reference evidence="4 5" key="1">
    <citation type="submission" date="2021-01" db="EMBL/GenBank/DDBJ databases">
        <title>Genomic Encyclopedia of Type Strains, Phase IV (KMG-IV): sequencing the most valuable type-strain genomes for metagenomic binning, comparative biology and taxonomic classification.</title>
        <authorList>
            <person name="Goeker M."/>
        </authorList>
    </citation>
    <scope>NUCLEOTIDE SEQUENCE [LARGE SCALE GENOMIC DNA]</scope>
    <source>
        <strain evidence="4 5">DSM 23711</strain>
    </source>
</reference>
<dbReference type="Pfam" id="PF20085">
    <property type="entry name" value="TGL"/>
    <property type="match status" value="1"/>
</dbReference>
<evidence type="ECO:0000256" key="2">
    <source>
        <dbReference type="ARBA" id="ARBA00022969"/>
    </source>
</evidence>
<protein>
    <submittedName>
        <fullName evidence="4">Protein-glutamine gamma-glutamyltransferase</fullName>
        <ecNumber evidence="4">2.3.2.13</ecNumber>
    </submittedName>
</protein>
<organism evidence="4 5">
    <name type="scientific">Aquibacillus albus</name>
    <dbReference type="NCBI Taxonomy" id="1168171"/>
    <lineage>
        <taxon>Bacteria</taxon>
        <taxon>Bacillati</taxon>
        <taxon>Bacillota</taxon>
        <taxon>Bacilli</taxon>
        <taxon>Bacillales</taxon>
        <taxon>Bacillaceae</taxon>
        <taxon>Aquibacillus</taxon>
    </lineage>
</organism>
<dbReference type="Proteomes" id="UP001296943">
    <property type="component" value="Unassembled WGS sequence"/>
</dbReference>
<accession>A0ABS2N6C3</accession>
<dbReference type="HAMAP" id="MF_00727">
    <property type="entry name" value="Tgl"/>
    <property type="match status" value="1"/>
</dbReference>
<dbReference type="InterPro" id="IPR020916">
    <property type="entry name" value="Gln_gamma-glutamylTfrase_bac"/>
</dbReference>
<evidence type="ECO:0000313" key="5">
    <source>
        <dbReference type="Proteomes" id="UP001296943"/>
    </source>
</evidence>
<dbReference type="EC" id="2.3.2.13" evidence="4"/>
<evidence type="ECO:0000256" key="1">
    <source>
        <dbReference type="ARBA" id="ARBA00022679"/>
    </source>
</evidence>
<sequence>MIQLTGIDSEQINEWPLDMIESVIIHQMHEDPTVHSYQSMDELLFELKLRKNILGSAKAMNQGRPQLVSFEQSRCNPRYWYLTNSGGFQLRPDVLPSDAIQDIFINSKRYAFECSMAIVIIYYHAILNSMDNYLFNQIFQDIYLYSWHFDSKFEIHSIHTRYFLPGDVVYFNNPDFHPRHSLWRGENAIIFENGTFFAHGLGIVNARQIIHSLNIKRRPGSNQSAYLTHLVARLPFSQLINHFNDSRSLKTYKTQHPILHHNQSSISLKQYLLFSNGT</sequence>
<evidence type="ECO:0000256" key="3">
    <source>
        <dbReference type="ARBA" id="ARBA00023315"/>
    </source>
</evidence>
<keyword evidence="3 4" id="KW-0012">Acyltransferase</keyword>
<gene>
    <name evidence="4" type="ORF">JOC48_004243</name>
</gene>
<proteinExistence type="inferred from homology"/>
<dbReference type="GO" id="GO:0003810">
    <property type="term" value="F:protein-glutamine gamma-glutamyltransferase activity"/>
    <property type="evidence" value="ECO:0007669"/>
    <property type="project" value="UniProtKB-EC"/>
</dbReference>
<keyword evidence="5" id="KW-1185">Reference proteome</keyword>
<name>A0ABS2N6C3_9BACI</name>